<dbReference type="Gene3D" id="3.40.630.30">
    <property type="match status" value="1"/>
</dbReference>
<dbReference type="InterPro" id="IPR000182">
    <property type="entry name" value="GNAT_dom"/>
</dbReference>
<evidence type="ECO:0000313" key="2">
    <source>
        <dbReference type="EMBL" id="EFK95203.1"/>
    </source>
</evidence>
<dbReference type="Pfam" id="PF00583">
    <property type="entry name" value="Acetyltransf_1"/>
    <property type="match status" value="1"/>
</dbReference>
<accession>D9PML3</accession>
<name>D9PML3_9ZZZZ</name>
<dbReference type="GO" id="GO:0016747">
    <property type="term" value="F:acyltransferase activity, transferring groups other than amino-acyl groups"/>
    <property type="evidence" value="ECO:0007669"/>
    <property type="project" value="InterPro"/>
</dbReference>
<dbReference type="CDD" id="cd04301">
    <property type="entry name" value="NAT_SF"/>
    <property type="match status" value="1"/>
</dbReference>
<dbReference type="SUPFAM" id="SSF55729">
    <property type="entry name" value="Acyl-CoA N-acyltransferases (Nat)"/>
    <property type="match status" value="1"/>
</dbReference>
<organism evidence="2">
    <name type="scientific">sediment metagenome</name>
    <dbReference type="NCBI Taxonomy" id="749907"/>
    <lineage>
        <taxon>unclassified sequences</taxon>
        <taxon>metagenomes</taxon>
        <taxon>ecological metagenomes</taxon>
    </lineage>
</organism>
<dbReference type="AlphaFoldDB" id="D9PML3"/>
<gene>
    <name evidence="2" type="ORF">LDC_2791</name>
</gene>
<evidence type="ECO:0000259" key="1">
    <source>
        <dbReference type="PROSITE" id="PS51186"/>
    </source>
</evidence>
<proteinExistence type="predicted"/>
<dbReference type="InterPro" id="IPR016181">
    <property type="entry name" value="Acyl_CoA_acyltransferase"/>
</dbReference>
<keyword evidence="2" id="KW-0808">Transferase</keyword>
<reference evidence="2" key="2">
    <citation type="journal article" date="2011" name="Microb. Ecol.">
        <title>Taxonomic and Functional Metagenomic Profiling of the Microbial Community in the Anoxic Sediment of a Sub-saline Shallow Lake (Laguna de Carrizo, Central Spain).</title>
        <authorList>
            <person name="Ferrer M."/>
            <person name="Guazzaroni M.E."/>
            <person name="Richter M."/>
            <person name="Garcia-Salamanca A."/>
            <person name="Yarza P."/>
            <person name="Suarez-Suarez A."/>
            <person name="Solano J."/>
            <person name="Alcaide M."/>
            <person name="van Dillewijn P."/>
            <person name="Molina-Henares M.A."/>
            <person name="Lopez-Cortes N."/>
            <person name="Al-Ramahi Y."/>
            <person name="Guerrero C."/>
            <person name="Acosta A."/>
            <person name="de Eugenio L.I."/>
            <person name="Martinez V."/>
            <person name="Marques S."/>
            <person name="Rojo F."/>
            <person name="Santero E."/>
            <person name="Genilloud O."/>
            <person name="Perez-Perez J."/>
            <person name="Rossello-Mora R."/>
            <person name="Ramos J.L."/>
        </authorList>
    </citation>
    <scope>NUCLEOTIDE SEQUENCE</scope>
</reference>
<feature type="non-terminal residue" evidence="2">
    <location>
        <position position="89"/>
    </location>
</feature>
<comment type="caution">
    <text evidence="2">The sequence shown here is derived from an EMBL/GenBank/DDBJ whole genome shotgun (WGS) entry which is preliminary data.</text>
</comment>
<feature type="domain" description="N-acetyltransferase" evidence="1">
    <location>
        <begin position="1"/>
        <end position="89"/>
    </location>
</feature>
<dbReference type="PROSITE" id="PS51186">
    <property type="entry name" value="GNAT"/>
    <property type="match status" value="1"/>
</dbReference>
<reference evidence="2" key="1">
    <citation type="submission" date="2010-07" db="EMBL/GenBank/DDBJ databases">
        <authorList>
            <consortium name="CONSOLIDER consortium CSD2007-00005"/>
            <person name="Guazzaroni M.-E."/>
            <person name="Richter M."/>
            <person name="Garcia-Salamanca A."/>
            <person name="Yarza P."/>
            <person name="Ferrer M."/>
        </authorList>
    </citation>
    <scope>NUCLEOTIDE SEQUENCE</scope>
</reference>
<sequence length="89" mass="10005">MNPADLDDVLRLEAENPSPWSREDIEQEIGRHDRVLFVAVDEEMGVIIGWCCCRLLDDQAELLKIAVVGTMRKRGVASVLLAHLLKHIA</sequence>
<protein>
    <submittedName>
        <fullName evidence="2">Ribosomal-protein-alanine acetyltransferase</fullName>
    </submittedName>
</protein>
<dbReference type="EMBL" id="ADZX01000851">
    <property type="protein sequence ID" value="EFK95203.1"/>
    <property type="molecule type" value="Genomic_DNA"/>
</dbReference>